<protein>
    <submittedName>
        <fullName evidence="4">Membrane protein</fullName>
    </submittedName>
</protein>
<sequence length="454" mass="48747">MTKDDPFGLETDAARTRIRPRVQDRPAQPQPAVAAHWGGATDAPGRSVRLRGGRASGNPLVNAFAPLLGLAPELERATPPNAPDLLRNSLLDGLTYSRDAAVTAGVPLTRADQAAWFVAALLDDIALNTPWGGASGWPRHPIVVQLYGDVDAGERFFDLSEDLLRHPERDPELLELAFMCLSLGFRGKHRVRGTGGEGALAQLRSQMARVLRDRDAEDADLSPNWQGVAVADDERRFTVPLWSVALIAVALIAGIYVALGMRLSNRGEALYEVAALLPPSERAEIFRPVITTVEQPATPEPLVLELLPLFAEAAPPDTANALTGREDVALAVVVVQATTPEVFRSAKADINDVYAPLIESIAQVIRDNVDFVGSVRVVGHTDSVPVQRTNPFRSNQGLSEGRARTIADMLVAAGVPAGLVTYEGKAATEPIADNGTGEGRARNRRVEIVLQKKV</sequence>
<evidence type="ECO:0000313" key="5">
    <source>
        <dbReference type="Proteomes" id="UP000023430"/>
    </source>
</evidence>
<dbReference type="STRING" id="1449351.RISW2_15460"/>
<dbReference type="InterPro" id="IPR017732">
    <property type="entry name" value="T4/T6SS_DotU"/>
</dbReference>
<organism evidence="4 5">
    <name type="scientific">Roseivivax isoporae LMG 25204</name>
    <dbReference type="NCBI Taxonomy" id="1449351"/>
    <lineage>
        <taxon>Bacteria</taxon>
        <taxon>Pseudomonadati</taxon>
        <taxon>Pseudomonadota</taxon>
        <taxon>Alphaproteobacteria</taxon>
        <taxon>Rhodobacterales</taxon>
        <taxon>Roseobacteraceae</taxon>
        <taxon>Roseivivax</taxon>
    </lineage>
</organism>
<dbReference type="SUPFAM" id="SSF103088">
    <property type="entry name" value="OmpA-like"/>
    <property type="match status" value="1"/>
</dbReference>
<feature type="domain" description="OmpA-like" evidence="3">
    <location>
        <begin position="330"/>
        <end position="454"/>
    </location>
</feature>
<feature type="region of interest" description="Disordered" evidence="2">
    <location>
        <begin position="1"/>
        <end position="30"/>
    </location>
</feature>
<proteinExistence type="predicted"/>
<dbReference type="PRINTS" id="PR01023">
    <property type="entry name" value="NAFLGMOTY"/>
</dbReference>
<reference evidence="4 5" key="1">
    <citation type="submission" date="2014-01" db="EMBL/GenBank/DDBJ databases">
        <title>Roseivivax isoporae LMG 25204 Genome Sequencing.</title>
        <authorList>
            <person name="Lai Q."/>
            <person name="Li G."/>
            <person name="Shao Z."/>
        </authorList>
    </citation>
    <scope>NUCLEOTIDE SEQUENCE [LARGE SCALE GENOMIC DNA]</scope>
    <source>
        <strain evidence="4 5">LMG 25204</strain>
    </source>
</reference>
<evidence type="ECO:0000256" key="2">
    <source>
        <dbReference type="SAM" id="MobiDB-lite"/>
    </source>
</evidence>
<name>X7FBP9_9RHOB</name>
<dbReference type="CDD" id="cd07185">
    <property type="entry name" value="OmpA_C-like"/>
    <property type="match status" value="1"/>
</dbReference>
<dbReference type="NCBIfam" id="TIGR03349">
    <property type="entry name" value="IV_VI_DotU"/>
    <property type="match status" value="1"/>
</dbReference>
<dbReference type="Pfam" id="PF09850">
    <property type="entry name" value="DotU"/>
    <property type="match status" value="1"/>
</dbReference>
<evidence type="ECO:0000259" key="3">
    <source>
        <dbReference type="PROSITE" id="PS51123"/>
    </source>
</evidence>
<dbReference type="eggNOG" id="COG3455">
    <property type="taxonomic scope" value="Bacteria"/>
</dbReference>
<dbReference type="PATRIC" id="fig|1449351.3.peg.649"/>
<dbReference type="Gene3D" id="1.25.40.590">
    <property type="entry name" value="Type IV / VI secretion system, DotU"/>
    <property type="match status" value="1"/>
</dbReference>
<dbReference type="PROSITE" id="PS51123">
    <property type="entry name" value="OMPA_2"/>
    <property type="match status" value="1"/>
</dbReference>
<dbReference type="Proteomes" id="UP000023430">
    <property type="component" value="Unassembled WGS sequence"/>
</dbReference>
<keyword evidence="5" id="KW-1185">Reference proteome</keyword>
<dbReference type="InterPro" id="IPR038522">
    <property type="entry name" value="T4/T6SS_DotU_sf"/>
</dbReference>
<comment type="caution">
    <text evidence="4">The sequence shown here is derived from an EMBL/GenBank/DDBJ whole genome shotgun (WGS) entry which is preliminary data.</text>
</comment>
<dbReference type="EMBL" id="JAME01000004">
    <property type="protein sequence ID" value="ETX30230.1"/>
    <property type="molecule type" value="Genomic_DNA"/>
</dbReference>
<dbReference type="Pfam" id="PF00691">
    <property type="entry name" value="OmpA"/>
    <property type="match status" value="1"/>
</dbReference>
<dbReference type="eggNOG" id="COG1360">
    <property type="taxonomic scope" value="Bacteria"/>
</dbReference>
<dbReference type="Gene3D" id="3.30.1330.60">
    <property type="entry name" value="OmpA-like domain"/>
    <property type="match status" value="1"/>
</dbReference>
<dbReference type="PANTHER" id="PTHR38033">
    <property type="entry name" value="MEMBRANE PROTEIN-RELATED"/>
    <property type="match status" value="1"/>
</dbReference>
<accession>X7FBP9</accession>
<evidence type="ECO:0000313" key="4">
    <source>
        <dbReference type="EMBL" id="ETX30230.1"/>
    </source>
</evidence>
<evidence type="ECO:0000256" key="1">
    <source>
        <dbReference type="PROSITE-ProRule" id="PRU00473"/>
    </source>
</evidence>
<dbReference type="GO" id="GO:0016020">
    <property type="term" value="C:membrane"/>
    <property type="evidence" value="ECO:0007669"/>
    <property type="project" value="UniProtKB-UniRule"/>
</dbReference>
<gene>
    <name evidence="4" type="ORF">RISW2_15460</name>
</gene>
<dbReference type="InterPro" id="IPR006665">
    <property type="entry name" value="OmpA-like"/>
</dbReference>
<dbReference type="InterPro" id="IPR036737">
    <property type="entry name" value="OmpA-like_sf"/>
</dbReference>
<dbReference type="RefSeq" id="WP_043766537.1">
    <property type="nucleotide sequence ID" value="NZ_JAME01000004.1"/>
</dbReference>
<dbReference type="AlphaFoldDB" id="X7FBP9"/>
<keyword evidence="1" id="KW-0472">Membrane</keyword>
<dbReference type="NCBIfam" id="NF038228">
    <property type="entry name" value="IcmH_DotU_IVB"/>
    <property type="match status" value="1"/>
</dbReference>
<dbReference type="OrthoDB" id="345640at2"/>
<dbReference type="PANTHER" id="PTHR38033:SF1">
    <property type="entry name" value="DOTU FAMILY TYPE IV_VI SECRETION SYSTEM PROTEIN"/>
    <property type="match status" value="1"/>
</dbReference>